<dbReference type="NCBIfam" id="TIGR01409">
    <property type="entry name" value="TAT_signal_seq"/>
    <property type="match status" value="1"/>
</dbReference>
<dbReference type="Pfam" id="PF13406">
    <property type="entry name" value="SLT_2"/>
    <property type="match status" value="1"/>
</dbReference>
<organism evidence="3 4">
    <name type="scientific">Piscinibacterium candidicorallinum</name>
    <dbReference type="NCBI Taxonomy" id="1793872"/>
    <lineage>
        <taxon>Bacteria</taxon>
        <taxon>Pseudomonadati</taxon>
        <taxon>Pseudomonadota</taxon>
        <taxon>Betaproteobacteria</taxon>
        <taxon>Burkholderiales</taxon>
        <taxon>Piscinibacterium</taxon>
    </lineage>
</organism>
<dbReference type="InterPro" id="IPR019546">
    <property type="entry name" value="TAT_signal_bac_arc"/>
</dbReference>
<sequence length="355" mass="38894">MNRRYFLGQSAAAAASLVGIALPAWAQGTSVAAPVIPPASSSGFPPYAGRPEVQAWAEAFAQSSGWGMDRILGVLGTAQSNDTVIRLMQPAPTGFKRSWKVYRSRFVEPIRIRAALKFWEENARWLDQARERFGVPQEIVVGIIGVETIFGRDMGNFRVLDVLMTLSFDYLRRAELYKSELGQYLLLCEENGLQHGTYAGSFAAAIGIPQFIPSSIRRFAVDFDGDGRIDLRTSPADAIGSVARYLNDHGWKTDQPIAVAARVAASADQIKQMLAAGPLPSFTLEQLTAQGVQPTDPVPDDERFLLVDLPTGDEVPEYRVGTPNFYAITRYNRSFFYAAAVQDLASAVRAARKPA</sequence>
<dbReference type="InterPro" id="IPR006311">
    <property type="entry name" value="TAT_signal"/>
</dbReference>
<dbReference type="PANTHER" id="PTHR30163:SF9">
    <property type="entry name" value="MEMBRANE-BOUND LYTIC MUREIN TRANSGLYCOSYLASE B"/>
    <property type="match status" value="1"/>
</dbReference>
<dbReference type="NCBIfam" id="TIGR02282">
    <property type="entry name" value="MltB"/>
    <property type="match status" value="1"/>
</dbReference>
<gene>
    <name evidence="3" type="primary">mltB</name>
    <name evidence="3" type="ORF">ACFOEN_04085</name>
</gene>
<dbReference type="InterPro" id="IPR011757">
    <property type="entry name" value="Lytic_transglycosylase_MltB"/>
</dbReference>
<reference evidence="4" key="1">
    <citation type="journal article" date="2019" name="Int. J. Syst. Evol. Microbiol.">
        <title>The Global Catalogue of Microorganisms (GCM) 10K type strain sequencing project: providing services to taxonomists for standard genome sequencing and annotation.</title>
        <authorList>
            <consortium name="The Broad Institute Genomics Platform"/>
            <consortium name="The Broad Institute Genome Sequencing Center for Infectious Disease"/>
            <person name="Wu L."/>
            <person name="Ma J."/>
        </authorList>
    </citation>
    <scope>NUCLEOTIDE SEQUENCE [LARGE SCALE GENOMIC DNA]</scope>
    <source>
        <strain evidence="4">KCTC 52168</strain>
    </source>
</reference>
<evidence type="ECO:0000259" key="2">
    <source>
        <dbReference type="Pfam" id="PF13406"/>
    </source>
</evidence>
<feature type="signal peptide" evidence="1">
    <location>
        <begin position="1"/>
        <end position="26"/>
    </location>
</feature>
<feature type="chain" id="PRO_5045966197" evidence="1">
    <location>
        <begin position="27"/>
        <end position="355"/>
    </location>
</feature>
<dbReference type="EMBL" id="JBHRTI010000003">
    <property type="protein sequence ID" value="MFC3146818.1"/>
    <property type="molecule type" value="Genomic_DNA"/>
</dbReference>
<dbReference type="SUPFAM" id="SSF53955">
    <property type="entry name" value="Lysozyme-like"/>
    <property type="match status" value="1"/>
</dbReference>
<dbReference type="Proteomes" id="UP001595556">
    <property type="component" value="Unassembled WGS sequence"/>
</dbReference>
<comment type="caution">
    <text evidence="3">The sequence shown here is derived from an EMBL/GenBank/DDBJ whole genome shotgun (WGS) entry which is preliminary data.</text>
</comment>
<dbReference type="InterPro" id="IPR031304">
    <property type="entry name" value="SLT_2"/>
</dbReference>
<protein>
    <submittedName>
        <fullName evidence="3">Lytic murein transglycosylase B</fullName>
    </submittedName>
</protein>
<proteinExistence type="predicted"/>
<accession>A0ABV7H210</accession>
<dbReference type="InterPro" id="IPR023346">
    <property type="entry name" value="Lysozyme-like_dom_sf"/>
</dbReference>
<feature type="domain" description="Transglycosylase SLT" evidence="2">
    <location>
        <begin position="52"/>
        <end position="345"/>
    </location>
</feature>
<keyword evidence="4" id="KW-1185">Reference proteome</keyword>
<keyword evidence="1" id="KW-0732">Signal</keyword>
<dbReference type="RefSeq" id="WP_377301332.1">
    <property type="nucleotide sequence ID" value="NZ_CP180191.1"/>
</dbReference>
<name>A0ABV7H210_9BURK</name>
<evidence type="ECO:0000313" key="4">
    <source>
        <dbReference type="Proteomes" id="UP001595556"/>
    </source>
</evidence>
<dbReference type="CDD" id="cd13399">
    <property type="entry name" value="Slt35-like"/>
    <property type="match status" value="1"/>
</dbReference>
<dbReference type="PANTHER" id="PTHR30163">
    <property type="entry name" value="MEMBRANE-BOUND LYTIC MUREIN TRANSGLYCOSYLASE B"/>
    <property type="match status" value="1"/>
</dbReference>
<evidence type="ECO:0000313" key="3">
    <source>
        <dbReference type="EMBL" id="MFC3146818.1"/>
    </source>
</evidence>
<dbReference type="Gene3D" id="1.10.530.10">
    <property type="match status" value="1"/>
</dbReference>
<evidence type="ECO:0000256" key="1">
    <source>
        <dbReference type="SAM" id="SignalP"/>
    </source>
</evidence>
<dbReference type="Gene3D" id="1.10.8.350">
    <property type="entry name" value="Bacterial muramidase"/>
    <property type="match status" value="1"/>
</dbReference>
<dbReference type="InterPro" id="IPR043426">
    <property type="entry name" value="MltB-like"/>
</dbReference>
<dbReference type="PROSITE" id="PS51318">
    <property type="entry name" value="TAT"/>
    <property type="match status" value="1"/>
</dbReference>